<comment type="caution">
    <text evidence="1">The sequence shown here is derived from an EMBL/GenBank/DDBJ whole genome shotgun (WGS) entry which is preliminary data.</text>
</comment>
<name>A0AAV0KSH0_9ROSI</name>
<dbReference type="InterPro" id="IPR007541">
    <property type="entry name" value="Uncharacterised_BSP"/>
</dbReference>
<dbReference type="PANTHER" id="PTHR33321:SF12">
    <property type="entry name" value="PLANT BASIC SECRETORY PROTEIN (BSP) FAMILY PROTEIN"/>
    <property type="match status" value="1"/>
</dbReference>
<sequence>MQGKSEKKKSPPLSPTIRIPLRCPVSTPCKSRRQRRDVGCRTCANYARSQLSSAADFVLNYVFLQHNATDRRGYQQVKLFVNKFNASHVAYTGAKEIYFSADFIETYLAPDLKREFSGVPYREMAHVWL</sequence>
<dbReference type="EMBL" id="CAMGYJ010000005">
    <property type="protein sequence ID" value="CAI0425122.1"/>
    <property type="molecule type" value="Genomic_DNA"/>
</dbReference>
<protein>
    <submittedName>
        <fullName evidence="1">Uncharacterized protein</fullName>
    </submittedName>
</protein>
<keyword evidence="2" id="KW-1185">Reference proteome</keyword>
<dbReference type="AlphaFoldDB" id="A0AAV0KSH0"/>
<dbReference type="PANTHER" id="PTHR33321">
    <property type="match status" value="1"/>
</dbReference>
<gene>
    <name evidence="1" type="ORF">LITE_LOCUS20236</name>
</gene>
<accession>A0AAV0KSH0</accession>
<reference evidence="1" key="1">
    <citation type="submission" date="2022-08" db="EMBL/GenBank/DDBJ databases">
        <authorList>
            <person name="Gutierrez-Valencia J."/>
        </authorList>
    </citation>
    <scope>NUCLEOTIDE SEQUENCE</scope>
</reference>
<proteinExistence type="predicted"/>
<organism evidence="1 2">
    <name type="scientific">Linum tenue</name>
    <dbReference type="NCBI Taxonomy" id="586396"/>
    <lineage>
        <taxon>Eukaryota</taxon>
        <taxon>Viridiplantae</taxon>
        <taxon>Streptophyta</taxon>
        <taxon>Embryophyta</taxon>
        <taxon>Tracheophyta</taxon>
        <taxon>Spermatophyta</taxon>
        <taxon>Magnoliopsida</taxon>
        <taxon>eudicotyledons</taxon>
        <taxon>Gunneridae</taxon>
        <taxon>Pentapetalae</taxon>
        <taxon>rosids</taxon>
        <taxon>fabids</taxon>
        <taxon>Malpighiales</taxon>
        <taxon>Linaceae</taxon>
        <taxon>Linum</taxon>
    </lineage>
</organism>
<dbReference type="Proteomes" id="UP001154282">
    <property type="component" value="Unassembled WGS sequence"/>
</dbReference>
<evidence type="ECO:0000313" key="2">
    <source>
        <dbReference type="Proteomes" id="UP001154282"/>
    </source>
</evidence>
<dbReference type="Pfam" id="PF04450">
    <property type="entry name" value="BSP"/>
    <property type="match status" value="1"/>
</dbReference>
<evidence type="ECO:0000313" key="1">
    <source>
        <dbReference type="EMBL" id="CAI0425122.1"/>
    </source>
</evidence>